<evidence type="ECO:0000256" key="1">
    <source>
        <dbReference type="SAM" id="MobiDB-lite"/>
    </source>
</evidence>
<proteinExistence type="predicted"/>
<dbReference type="Pfam" id="PF13830">
    <property type="entry name" value="DUF4192"/>
    <property type="match status" value="1"/>
</dbReference>
<sequence length="406" mass="40620">MTSVADPAPTLLRLGRPADLVAAVPVVLGFRPRESLVLVATGGPSGRRVGLTLRVDLPPPPQVHDVVAHAVDALGSDSPVGAAVIVVGARARERTDVVDAAVDALHERDVAVHTAVWAEHTGGGARWGCYGACACTGVLPEPGGTELAAAAVLAGAVVRADREELEQLVEPVDLVRIRRRERLLIAAADPGGTDPGCVDSGSADPGCADPGCAGTSCADPAWADTGLHAGTDAAHRAVVDAALADAAAGRCVIDDRRALALAAALARPTVRDAVLVRCAEASGPAARSGTGPGPRPPSGRRAGGVAAGGGATAGRAGGGPGLPGAETLWAALCRELPDPEAAEPAALLAAVALLRGDGALANVALDRAERSWPGHRLTRLLRSAAAVPLRPAQIRECLLGGGAGER</sequence>
<evidence type="ECO:0000313" key="3">
    <source>
        <dbReference type="Proteomes" id="UP000505377"/>
    </source>
</evidence>
<reference evidence="2 3" key="1">
    <citation type="submission" date="2020-05" db="EMBL/GenBank/DDBJ databases">
        <authorList>
            <person name="Mo P."/>
        </authorList>
    </citation>
    <scope>NUCLEOTIDE SEQUENCE [LARGE SCALE GENOMIC DNA]</scope>
    <source>
        <strain evidence="2 3">Gen01</strain>
    </source>
</reference>
<keyword evidence="3" id="KW-1185">Reference proteome</keyword>
<feature type="compositionally biased region" description="Gly residues" evidence="1">
    <location>
        <begin position="301"/>
        <end position="320"/>
    </location>
</feature>
<dbReference type="AlphaFoldDB" id="A0A6M6JRH5"/>
<dbReference type="Proteomes" id="UP000505377">
    <property type="component" value="Chromosome"/>
</dbReference>
<evidence type="ECO:0000313" key="2">
    <source>
        <dbReference type="EMBL" id="QJY49766.1"/>
    </source>
</evidence>
<protein>
    <submittedName>
        <fullName evidence="2">DUF4192 domain-containing protein</fullName>
    </submittedName>
</protein>
<accession>A0A6M6JRH5</accession>
<gene>
    <name evidence="2" type="ORF">HOP40_31690</name>
</gene>
<dbReference type="KEGG" id="pbro:HOP40_31690"/>
<dbReference type="EMBL" id="CP053564">
    <property type="protein sequence ID" value="QJY49766.1"/>
    <property type="molecule type" value="Genomic_DNA"/>
</dbReference>
<feature type="region of interest" description="Disordered" evidence="1">
    <location>
        <begin position="281"/>
        <end position="320"/>
    </location>
</feature>
<organism evidence="2 3">
    <name type="scientific">Pseudonocardia broussonetiae</name>
    <dbReference type="NCBI Taxonomy" id="2736640"/>
    <lineage>
        <taxon>Bacteria</taxon>
        <taxon>Bacillati</taxon>
        <taxon>Actinomycetota</taxon>
        <taxon>Actinomycetes</taxon>
        <taxon>Pseudonocardiales</taxon>
        <taxon>Pseudonocardiaceae</taxon>
        <taxon>Pseudonocardia</taxon>
    </lineage>
</organism>
<dbReference type="RefSeq" id="WP_172166342.1">
    <property type="nucleotide sequence ID" value="NZ_CP053564.1"/>
</dbReference>
<name>A0A6M6JRH5_9PSEU</name>
<dbReference type="InterPro" id="IPR025447">
    <property type="entry name" value="DUF4192"/>
</dbReference>